<proteinExistence type="predicted"/>
<dbReference type="GO" id="GO:0005634">
    <property type="term" value="C:nucleus"/>
    <property type="evidence" value="ECO:0007669"/>
    <property type="project" value="UniProtKB-SubCell"/>
</dbReference>
<keyword evidence="3" id="KW-0808">Transferase</keyword>
<reference evidence="9" key="1">
    <citation type="submission" date="2022-04" db="EMBL/GenBank/DDBJ databases">
        <title>A functionally conserved STORR gene fusion in Papaver species that diverged 16.8 million years ago.</title>
        <authorList>
            <person name="Catania T."/>
        </authorList>
    </citation>
    <scope>NUCLEOTIDE SEQUENCE</scope>
    <source>
        <strain evidence="9">S-188037</strain>
    </source>
</reference>
<gene>
    <name evidence="9" type="ORF">MKW98_000945</name>
</gene>
<evidence type="ECO:0000256" key="4">
    <source>
        <dbReference type="ARBA" id="ARBA00022691"/>
    </source>
</evidence>
<dbReference type="GO" id="GO:0032259">
    <property type="term" value="P:methylation"/>
    <property type="evidence" value="ECO:0007669"/>
    <property type="project" value="UniProtKB-KW"/>
</dbReference>
<dbReference type="AlphaFoldDB" id="A0AAD4SF34"/>
<dbReference type="InterPro" id="IPR029063">
    <property type="entry name" value="SAM-dependent_MTases_sf"/>
</dbReference>
<dbReference type="SUPFAM" id="SSF53335">
    <property type="entry name" value="S-adenosyl-L-methionine-dependent methyltransferases"/>
    <property type="match status" value="2"/>
</dbReference>
<evidence type="ECO:0000256" key="5">
    <source>
        <dbReference type="ARBA" id="ARBA00022737"/>
    </source>
</evidence>
<dbReference type="InterPro" id="IPR050390">
    <property type="entry name" value="C5-Methyltransferase"/>
</dbReference>
<accession>A0AAD4SF34</accession>
<keyword evidence="4" id="KW-0949">S-adenosyl-L-methionine</keyword>
<comment type="subcellular location">
    <subcellularLocation>
        <location evidence="1">Nucleus</location>
    </subcellularLocation>
</comment>
<evidence type="ECO:0000256" key="1">
    <source>
        <dbReference type="ARBA" id="ARBA00004123"/>
    </source>
</evidence>
<keyword evidence="6" id="KW-0238">DNA-binding</keyword>
<evidence type="ECO:0000259" key="8">
    <source>
        <dbReference type="PROSITE" id="PS51680"/>
    </source>
</evidence>
<dbReference type="PANTHER" id="PTHR23068:SF25">
    <property type="entry name" value="DNA (CYTOSINE-5)-METHYLTRANSFERASE DRM2"/>
    <property type="match status" value="1"/>
</dbReference>
<dbReference type="EMBL" id="JAJJMB010011750">
    <property type="protein sequence ID" value="KAI3900045.1"/>
    <property type="molecule type" value="Genomic_DNA"/>
</dbReference>
<dbReference type="GO" id="GO:0003677">
    <property type="term" value="F:DNA binding"/>
    <property type="evidence" value="ECO:0007669"/>
    <property type="project" value="UniProtKB-KW"/>
</dbReference>
<dbReference type="InterPro" id="IPR030380">
    <property type="entry name" value="SAM_MeTfrase_DRM"/>
</dbReference>
<dbReference type="Gene3D" id="3.40.50.150">
    <property type="entry name" value="Vaccinia Virus protein VP39"/>
    <property type="match status" value="1"/>
</dbReference>
<evidence type="ECO:0000313" key="9">
    <source>
        <dbReference type="EMBL" id="KAI3900045.1"/>
    </source>
</evidence>
<dbReference type="GO" id="GO:0003886">
    <property type="term" value="F:DNA (cytosine-5-)-methyltransferase activity"/>
    <property type="evidence" value="ECO:0007669"/>
    <property type="project" value="TreeGrafter"/>
</dbReference>
<name>A0AAD4SF34_9MAGN</name>
<evidence type="ECO:0000256" key="6">
    <source>
        <dbReference type="ARBA" id="ARBA00023125"/>
    </source>
</evidence>
<dbReference type="Proteomes" id="UP001202328">
    <property type="component" value="Unassembled WGS sequence"/>
</dbReference>
<evidence type="ECO:0000256" key="3">
    <source>
        <dbReference type="ARBA" id="ARBA00022679"/>
    </source>
</evidence>
<sequence length="568" mass="63900">MFSKHFFWITLKNYSSSVTMDETFFSPTPKSSTNREIISTKHNLGRKTEAEITKSRVLQISSLSRYIVSTRRGISELHSPLKWIMETRVIAGVLMLKMTNLNHQPTPVQMNFIFVHAGEGNEGRILETLLSYKEIEESSPHLSEKDRKMLELVEMGFHIDEVSAAIDACDPDTPTHELVDHISAAQISKATSLEIPKVDSPLNGKKKKLFEPEDQWERGIGSCRSNGRPEMEKRIKLSPKAEDVLKPALSRRLPDAATGSPYFFFETGASSYLHNFKPEFVDSKSFSTIASRRAYVHNLPTENRFRLLPTPPLTIFKALPHTADWWPWWDTRVQFGSLDTCNGSCKPTEVIRRSIANCNGAPTSNVQKSILNECQRFNLVWTGRNTVSPLEPEELERLLGYPEHHTRGGGTRTDRYKALGNAVQVDTVAYHLSTLKEIFSSGISVLSIFPGIGGAEIALSRLGIPLNLVVTVENSKVNRAIFRSWWESNDQKGKLVDSITDLHMLTSQKIKELVGSYGGFDLVVGGSRCNDMTGSSQRTRDQHEGNNSCVLDEFTRILEEVKRLMEAN</sequence>
<keyword evidence="7" id="KW-0539">Nucleus</keyword>
<dbReference type="PROSITE" id="PS51680">
    <property type="entry name" value="SAM_MT_DRM"/>
    <property type="match status" value="1"/>
</dbReference>
<dbReference type="PANTHER" id="PTHR23068">
    <property type="entry name" value="DNA CYTOSINE-5- -METHYLTRANSFERASE 3-RELATED"/>
    <property type="match status" value="1"/>
</dbReference>
<protein>
    <recommendedName>
        <fullName evidence="8">SAM-dependent MTase DRM-type domain-containing protein</fullName>
    </recommendedName>
</protein>
<keyword evidence="10" id="KW-1185">Reference proteome</keyword>
<comment type="caution">
    <text evidence="9">The sequence shown here is derived from an EMBL/GenBank/DDBJ whole genome shotgun (WGS) entry which is preliminary data.</text>
</comment>
<evidence type="ECO:0000256" key="7">
    <source>
        <dbReference type="ARBA" id="ARBA00023242"/>
    </source>
</evidence>
<organism evidence="9 10">
    <name type="scientific">Papaver atlanticum</name>
    <dbReference type="NCBI Taxonomy" id="357466"/>
    <lineage>
        <taxon>Eukaryota</taxon>
        <taxon>Viridiplantae</taxon>
        <taxon>Streptophyta</taxon>
        <taxon>Embryophyta</taxon>
        <taxon>Tracheophyta</taxon>
        <taxon>Spermatophyta</taxon>
        <taxon>Magnoliopsida</taxon>
        <taxon>Ranunculales</taxon>
        <taxon>Papaveraceae</taxon>
        <taxon>Papaveroideae</taxon>
        <taxon>Papaver</taxon>
    </lineage>
</organism>
<feature type="domain" description="SAM-dependent MTase DRM-type" evidence="8">
    <location>
        <begin position="244"/>
        <end position="568"/>
    </location>
</feature>
<evidence type="ECO:0000313" key="10">
    <source>
        <dbReference type="Proteomes" id="UP001202328"/>
    </source>
</evidence>
<keyword evidence="2" id="KW-0489">Methyltransferase</keyword>
<evidence type="ECO:0000256" key="2">
    <source>
        <dbReference type="ARBA" id="ARBA00022603"/>
    </source>
</evidence>
<keyword evidence="5" id="KW-0677">Repeat</keyword>